<dbReference type="InterPro" id="IPR032808">
    <property type="entry name" value="DoxX"/>
</dbReference>
<organism evidence="6 7">
    <name type="scientific">Rossellomorea aquimaris</name>
    <dbReference type="NCBI Taxonomy" id="189382"/>
    <lineage>
        <taxon>Bacteria</taxon>
        <taxon>Bacillati</taxon>
        <taxon>Bacillota</taxon>
        <taxon>Bacilli</taxon>
        <taxon>Bacillales</taxon>
        <taxon>Bacillaceae</taxon>
        <taxon>Rossellomorea</taxon>
    </lineage>
</organism>
<dbReference type="Proteomes" id="UP000324269">
    <property type="component" value="Unassembled WGS sequence"/>
</dbReference>
<sequence length="114" mass="12630">MTIFIWVLQGILAAIFFMAAVGKLTGSSMHRGVFDHLRLPQWFRVVTGLVELTGAVLLVLGYWYETYIGPGSLILGVTAIGGMLAHIREKDGFKDAFMIVLLGILSFILLYLVR</sequence>
<dbReference type="OrthoDB" id="2454358at2"/>
<dbReference type="GO" id="GO:0016020">
    <property type="term" value="C:membrane"/>
    <property type="evidence" value="ECO:0007669"/>
    <property type="project" value="UniProtKB-SubCell"/>
</dbReference>
<feature type="transmembrane region" description="Helical" evidence="5">
    <location>
        <begin position="70"/>
        <end position="87"/>
    </location>
</feature>
<evidence type="ECO:0000256" key="2">
    <source>
        <dbReference type="ARBA" id="ARBA00022692"/>
    </source>
</evidence>
<gene>
    <name evidence="6" type="ORF">FZC85_14925</name>
</gene>
<proteinExistence type="predicted"/>
<dbReference type="EMBL" id="VTEZ01000004">
    <property type="protein sequence ID" value="TYS84659.1"/>
    <property type="molecule type" value="Genomic_DNA"/>
</dbReference>
<reference evidence="6 7" key="1">
    <citation type="submission" date="2019-08" db="EMBL/GenBank/DDBJ databases">
        <title>Bacillus genomes from the desert of Cuatro Cienegas, Coahuila.</title>
        <authorList>
            <person name="Olmedo-Alvarez G."/>
        </authorList>
    </citation>
    <scope>NUCLEOTIDE SEQUENCE [LARGE SCALE GENOMIC DNA]</scope>
    <source>
        <strain evidence="6 7">CH87b_3T</strain>
    </source>
</reference>
<protein>
    <submittedName>
        <fullName evidence="6">DoxX family protein</fullName>
    </submittedName>
</protein>
<comment type="caution">
    <text evidence="6">The sequence shown here is derived from an EMBL/GenBank/DDBJ whole genome shotgun (WGS) entry which is preliminary data.</text>
</comment>
<dbReference type="Pfam" id="PF13564">
    <property type="entry name" value="DoxX_2"/>
    <property type="match status" value="1"/>
</dbReference>
<feature type="transmembrane region" description="Helical" evidence="5">
    <location>
        <begin position="45"/>
        <end position="64"/>
    </location>
</feature>
<accession>A0A5D4TWF0</accession>
<evidence type="ECO:0000313" key="7">
    <source>
        <dbReference type="Proteomes" id="UP000324269"/>
    </source>
</evidence>
<evidence type="ECO:0000256" key="3">
    <source>
        <dbReference type="ARBA" id="ARBA00022989"/>
    </source>
</evidence>
<keyword evidence="2 5" id="KW-0812">Transmembrane</keyword>
<dbReference type="AlphaFoldDB" id="A0A5D4TWF0"/>
<evidence type="ECO:0000256" key="5">
    <source>
        <dbReference type="SAM" id="Phobius"/>
    </source>
</evidence>
<evidence type="ECO:0000313" key="6">
    <source>
        <dbReference type="EMBL" id="TYS84659.1"/>
    </source>
</evidence>
<feature type="transmembrane region" description="Helical" evidence="5">
    <location>
        <begin position="96"/>
        <end position="113"/>
    </location>
</feature>
<keyword evidence="4 5" id="KW-0472">Membrane</keyword>
<evidence type="ECO:0000256" key="1">
    <source>
        <dbReference type="ARBA" id="ARBA00004141"/>
    </source>
</evidence>
<feature type="transmembrane region" description="Helical" evidence="5">
    <location>
        <begin position="6"/>
        <end position="24"/>
    </location>
</feature>
<evidence type="ECO:0000256" key="4">
    <source>
        <dbReference type="ARBA" id="ARBA00023136"/>
    </source>
</evidence>
<dbReference type="RefSeq" id="WP_148969090.1">
    <property type="nucleotide sequence ID" value="NZ_JBNIKW010000003.1"/>
</dbReference>
<name>A0A5D4TWF0_9BACI</name>
<comment type="subcellular location">
    <subcellularLocation>
        <location evidence="1">Membrane</location>
        <topology evidence="1">Multi-pass membrane protein</topology>
    </subcellularLocation>
</comment>
<keyword evidence="3 5" id="KW-1133">Transmembrane helix</keyword>